<dbReference type="InterPro" id="IPR029006">
    <property type="entry name" value="ADF-H/Gelsolin-like_dom_sf"/>
</dbReference>
<organism evidence="3 5">
    <name type="scientific">Dracunculus medinensis</name>
    <name type="common">Guinea worm</name>
    <dbReference type="NCBI Taxonomy" id="318479"/>
    <lineage>
        <taxon>Eukaryota</taxon>
        <taxon>Metazoa</taxon>
        <taxon>Ecdysozoa</taxon>
        <taxon>Nematoda</taxon>
        <taxon>Chromadorea</taxon>
        <taxon>Rhabditida</taxon>
        <taxon>Spirurina</taxon>
        <taxon>Dracunculoidea</taxon>
        <taxon>Dracunculidae</taxon>
        <taxon>Dracunculus</taxon>
    </lineage>
</organism>
<evidence type="ECO:0000313" key="2">
    <source>
        <dbReference type="EMBL" id="VDN59317.1"/>
    </source>
</evidence>
<protein>
    <submittedName>
        <fullName evidence="5">ADF-H domain-containing protein</fullName>
    </submittedName>
</protein>
<name>A0A0N4UDX2_DRAME</name>
<dbReference type="Proteomes" id="UP000038040">
    <property type="component" value="Unplaced"/>
</dbReference>
<dbReference type="GO" id="GO:0003779">
    <property type="term" value="F:actin binding"/>
    <property type="evidence" value="ECO:0007669"/>
    <property type="project" value="InterPro"/>
</dbReference>
<dbReference type="AlphaFoldDB" id="A0A0N4UDX2"/>
<dbReference type="PROSITE" id="PS51263">
    <property type="entry name" value="ADF_H"/>
    <property type="match status" value="1"/>
</dbReference>
<reference evidence="2 4" key="2">
    <citation type="submission" date="2018-11" db="EMBL/GenBank/DDBJ databases">
        <authorList>
            <consortium name="Pathogen Informatics"/>
        </authorList>
    </citation>
    <scope>NUCLEOTIDE SEQUENCE [LARGE SCALE GENOMIC DNA]</scope>
</reference>
<evidence type="ECO:0000313" key="4">
    <source>
        <dbReference type="Proteomes" id="UP000274756"/>
    </source>
</evidence>
<dbReference type="Gene3D" id="3.40.20.10">
    <property type="entry name" value="Severin"/>
    <property type="match status" value="1"/>
</dbReference>
<keyword evidence="4" id="KW-1185">Reference proteome</keyword>
<dbReference type="SUPFAM" id="SSF55753">
    <property type="entry name" value="Actin depolymerizing proteins"/>
    <property type="match status" value="1"/>
</dbReference>
<evidence type="ECO:0000313" key="3">
    <source>
        <dbReference type="Proteomes" id="UP000038040"/>
    </source>
</evidence>
<dbReference type="WBParaSite" id="DME_0000554901-mRNA-1">
    <property type="protein sequence ID" value="DME_0000554901-mRNA-1"/>
    <property type="gene ID" value="DME_0000554901"/>
</dbReference>
<sequence length="139" mass="16390">MSAAQKIVLKNPQKLQEFYSNIHEKKIYSYVIFEISEDGTIVVDDEDYKSYADFFEKFVEISRGKKDCVYAMVDVEARRGTKKLVFILYCDEQTARRSSIEHFPLFSEMKKIFPSADLQLAAMQYRDIKEDKIKSRLNF</sequence>
<dbReference type="Pfam" id="PF00241">
    <property type="entry name" value="Cofilin_ADF"/>
    <property type="match status" value="1"/>
</dbReference>
<dbReference type="EMBL" id="UYYG01001179">
    <property type="protein sequence ID" value="VDN59317.1"/>
    <property type="molecule type" value="Genomic_DNA"/>
</dbReference>
<evidence type="ECO:0000313" key="5">
    <source>
        <dbReference type="WBParaSite" id="DME_0000554901-mRNA-1"/>
    </source>
</evidence>
<evidence type="ECO:0000259" key="1">
    <source>
        <dbReference type="PROSITE" id="PS51263"/>
    </source>
</evidence>
<dbReference type="Proteomes" id="UP000274756">
    <property type="component" value="Unassembled WGS sequence"/>
</dbReference>
<accession>A0A0N4UDX2</accession>
<dbReference type="STRING" id="318479.A0A0N4UDX2"/>
<gene>
    <name evidence="2" type="ORF">DME_LOCUS9290</name>
</gene>
<proteinExistence type="predicted"/>
<dbReference type="InterPro" id="IPR002108">
    <property type="entry name" value="ADF-H"/>
</dbReference>
<feature type="domain" description="ADF-H" evidence="1">
    <location>
        <begin position="6"/>
        <end position="138"/>
    </location>
</feature>
<reference evidence="5" key="1">
    <citation type="submission" date="2016-04" db="UniProtKB">
        <authorList>
            <consortium name="WormBaseParasite"/>
        </authorList>
    </citation>
    <scope>IDENTIFICATION</scope>
</reference>